<gene>
    <name evidence="2" type="primary">yxlD</name>
    <name evidence="2" type="ORF">PAECIP111893_02291</name>
</gene>
<evidence type="ECO:0000313" key="2">
    <source>
        <dbReference type="EMBL" id="CAH1205119.1"/>
    </source>
</evidence>
<organism evidence="2 3">
    <name type="scientific">Paenibacillus plantiphilus</name>
    <dbReference type="NCBI Taxonomy" id="2905650"/>
    <lineage>
        <taxon>Bacteria</taxon>
        <taxon>Bacillati</taxon>
        <taxon>Bacillota</taxon>
        <taxon>Bacilli</taxon>
        <taxon>Bacillales</taxon>
        <taxon>Paenibacillaceae</taxon>
        <taxon>Paenibacillus</taxon>
    </lineage>
</organism>
<accession>A0ABM9C625</accession>
<keyword evidence="1" id="KW-0812">Transmembrane</keyword>
<feature type="transmembrane region" description="Helical" evidence="1">
    <location>
        <begin position="37"/>
        <end position="55"/>
    </location>
</feature>
<name>A0ABM9C625_9BACL</name>
<keyword evidence="3" id="KW-1185">Reference proteome</keyword>
<evidence type="ECO:0000313" key="3">
    <source>
        <dbReference type="Proteomes" id="UP000838686"/>
    </source>
</evidence>
<proteinExistence type="predicted"/>
<keyword evidence="1" id="KW-1133">Transmembrane helix</keyword>
<comment type="caution">
    <text evidence="2">The sequence shown here is derived from an EMBL/GenBank/DDBJ whole genome shotgun (WGS) entry which is preliminary data.</text>
</comment>
<dbReference type="EMBL" id="CAKMMF010000011">
    <property type="protein sequence ID" value="CAH1205119.1"/>
    <property type="molecule type" value="Genomic_DNA"/>
</dbReference>
<dbReference type="RefSeq" id="WP_236342002.1">
    <property type="nucleotide sequence ID" value="NZ_CAKMMF010000011.1"/>
</dbReference>
<evidence type="ECO:0000256" key="1">
    <source>
        <dbReference type="SAM" id="Phobius"/>
    </source>
</evidence>
<sequence length="68" mass="8209">MDTLDIWILVLVGIVLLCQSSWLFIDARSHSRYPWLWGLWGLIQAPTPLIVYWLVVRIDWSKRKRERE</sequence>
<keyword evidence="1" id="KW-0472">Membrane</keyword>
<dbReference type="Proteomes" id="UP000838686">
    <property type="component" value="Unassembled WGS sequence"/>
</dbReference>
<protein>
    <submittedName>
        <fullName evidence="2">Negative regulatory protein YxlD</fullName>
    </submittedName>
</protein>
<feature type="transmembrane region" description="Helical" evidence="1">
    <location>
        <begin position="7"/>
        <end position="25"/>
    </location>
</feature>
<reference evidence="2" key="1">
    <citation type="submission" date="2022-01" db="EMBL/GenBank/DDBJ databases">
        <authorList>
            <person name="Criscuolo A."/>
        </authorList>
    </citation>
    <scope>NUCLEOTIDE SEQUENCE</scope>
    <source>
        <strain evidence="2">CIP111893</strain>
    </source>
</reference>